<keyword evidence="5" id="KW-1185">Reference proteome</keyword>
<feature type="domain" description="BZIP" evidence="3">
    <location>
        <begin position="342"/>
        <end position="356"/>
    </location>
</feature>
<dbReference type="EMBL" id="JAEQMY010000162">
    <property type="protein sequence ID" value="MBL0408194.1"/>
    <property type="molecule type" value="Genomic_DNA"/>
</dbReference>
<protein>
    <recommendedName>
        <fullName evidence="3">BZIP domain-containing protein</fullName>
    </recommendedName>
</protein>
<proteinExistence type="predicted"/>
<dbReference type="InterPro" id="IPR004827">
    <property type="entry name" value="bZIP"/>
</dbReference>
<feature type="transmembrane region" description="Helical" evidence="2">
    <location>
        <begin position="92"/>
        <end position="112"/>
    </location>
</feature>
<keyword evidence="1" id="KW-0175">Coiled coil</keyword>
<feature type="transmembrane region" description="Helical" evidence="2">
    <location>
        <begin position="21"/>
        <end position="43"/>
    </location>
</feature>
<dbReference type="GO" id="GO:0003700">
    <property type="term" value="F:DNA-binding transcription factor activity"/>
    <property type="evidence" value="ECO:0007669"/>
    <property type="project" value="InterPro"/>
</dbReference>
<sequence>MVSAFNAKLAVYGQWTYRVAWALEIVAASIGLATGIALGYQAYSASLSTELSVSGLDLALASAPFFMVALAELTKIPIATLLFSVRWIWKPFLAIALCLLALITFETVFLGLERASTQRQIQYEEIQSRKHAAQIDLQNTDKSLASLAAASHVADVKAEVDRLNEMEASEVQRKQGEIQQLQSQVENLKMQNPPYASLARQIAAKDAEFKQLMERRDSEIRVQLEPFERQRDSFTKRIEAAREKSDLATVRRLEEELARLRNPLPAIRERFNIEEQRLQGDLRGLREQQTALENSETEGEKLARSRLVERQNLLEQELRDLRQAWQDRRNRTLSQLQDAQQKAAQNGAQADRLRTKVSQLQNELTVLEKERVVTSRNDQIRRLAGRFYGKNPEAVSVEEAGFISVVWFGSLGALAAFAGPLTAIVALGLQRSAEVRETKGTRTLSDYLRRWLIRWRFKRTRKVQVPVEVTIEKEVEKRVEVPVEKIIKEVLYIPILTDDPEAVRRSLQQDLPTDIADLVRVNFKGVPNASAA</sequence>
<organism evidence="4 5">
    <name type="scientific">Microvirga aerilata</name>
    <dbReference type="NCBI Taxonomy" id="670292"/>
    <lineage>
        <taxon>Bacteria</taxon>
        <taxon>Pseudomonadati</taxon>
        <taxon>Pseudomonadota</taxon>
        <taxon>Alphaproteobacteria</taxon>
        <taxon>Hyphomicrobiales</taxon>
        <taxon>Methylobacteriaceae</taxon>
        <taxon>Microvirga</taxon>
    </lineage>
</organism>
<accession>A0A937D0Y3</accession>
<evidence type="ECO:0000313" key="5">
    <source>
        <dbReference type="Proteomes" id="UP000605848"/>
    </source>
</evidence>
<feature type="transmembrane region" description="Helical" evidence="2">
    <location>
        <begin position="63"/>
        <end position="85"/>
    </location>
</feature>
<feature type="transmembrane region" description="Helical" evidence="2">
    <location>
        <begin position="405"/>
        <end position="429"/>
    </location>
</feature>
<evidence type="ECO:0000259" key="3">
    <source>
        <dbReference type="PROSITE" id="PS00036"/>
    </source>
</evidence>
<dbReference type="AlphaFoldDB" id="A0A937D0Y3"/>
<name>A0A937D0Y3_9HYPH</name>
<keyword evidence="2" id="KW-0812">Transmembrane</keyword>
<feature type="coiled-coil region" evidence="1">
    <location>
        <begin position="268"/>
        <end position="377"/>
    </location>
</feature>
<evidence type="ECO:0000256" key="2">
    <source>
        <dbReference type="SAM" id="Phobius"/>
    </source>
</evidence>
<dbReference type="Proteomes" id="UP000605848">
    <property type="component" value="Unassembled WGS sequence"/>
</dbReference>
<reference evidence="4" key="1">
    <citation type="submission" date="2021-01" db="EMBL/GenBank/DDBJ databases">
        <title>Microvirga sp.</title>
        <authorList>
            <person name="Kim M.K."/>
        </authorList>
    </citation>
    <scope>NUCLEOTIDE SEQUENCE</scope>
    <source>
        <strain evidence="4">5420S-16</strain>
    </source>
</reference>
<feature type="coiled-coil region" evidence="1">
    <location>
        <begin position="164"/>
        <end position="215"/>
    </location>
</feature>
<dbReference type="RefSeq" id="WP_202065980.1">
    <property type="nucleotide sequence ID" value="NZ_JAEQMY010000162.1"/>
</dbReference>
<dbReference type="PROSITE" id="PS00036">
    <property type="entry name" value="BZIP_BASIC"/>
    <property type="match status" value="1"/>
</dbReference>
<evidence type="ECO:0000313" key="4">
    <source>
        <dbReference type="EMBL" id="MBL0408194.1"/>
    </source>
</evidence>
<evidence type="ECO:0000256" key="1">
    <source>
        <dbReference type="SAM" id="Coils"/>
    </source>
</evidence>
<comment type="caution">
    <text evidence="4">The sequence shown here is derived from an EMBL/GenBank/DDBJ whole genome shotgun (WGS) entry which is preliminary data.</text>
</comment>
<gene>
    <name evidence="4" type="ORF">JKG68_30370</name>
</gene>
<keyword evidence="2" id="KW-0472">Membrane</keyword>
<keyword evidence="2" id="KW-1133">Transmembrane helix</keyword>